<comment type="similarity">
    <text evidence="8">Belongs to the MobA family.</text>
</comment>
<dbReference type="Proteomes" id="UP001462640">
    <property type="component" value="Unassembled WGS sequence"/>
</dbReference>
<dbReference type="SUPFAM" id="SSF53448">
    <property type="entry name" value="Nucleotide-diphospho-sugar transferases"/>
    <property type="match status" value="1"/>
</dbReference>
<evidence type="ECO:0000256" key="8">
    <source>
        <dbReference type="HAMAP-Rule" id="MF_00316"/>
    </source>
</evidence>
<dbReference type="RefSeq" id="WP_347607450.1">
    <property type="nucleotide sequence ID" value="NZ_JBDPZC010000002.1"/>
</dbReference>
<comment type="domain">
    <text evidence="8">The N-terminal domain determines nucleotide recognition and specific binding, while the C-terminal domain determines the specific binding to the target protein.</text>
</comment>
<dbReference type="EC" id="2.7.7.77" evidence="8"/>
<comment type="caution">
    <text evidence="11">The sequence shown here is derived from an EMBL/GenBank/DDBJ whole genome shotgun (WGS) entry which is preliminary data.</text>
</comment>
<feature type="region of interest" description="Disordered" evidence="9">
    <location>
        <begin position="210"/>
        <end position="233"/>
    </location>
</feature>
<comment type="caution">
    <text evidence="8">Lacks conserved residue(s) required for the propagation of feature annotation.</text>
</comment>
<keyword evidence="5 8" id="KW-0460">Magnesium</keyword>
<keyword evidence="4 8" id="KW-0547">Nucleotide-binding</keyword>
<dbReference type="EMBL" id="JBDPZC010000002">
    <property type="protein sequence ID" value="MEO3712304.1"/>
    <property type="molecule type" value="Genomic_DNA"/>
</dbReference>
<evidence type="ECO:0000256" key="5">
    <source>
        <dbReference type="ARBA" id="ARBA00022842"/>
    </source>
</evidence>
<keyword evidence="1 8" id="KW-0963">Cytoplasm</keyword>
<reference evidence="11 12" key="1">
    <citation type="submission" date="2024-05" db="EMBL/GenBank/DDBJ databases">
        <title>Roseateles sp. 2.12 16S ribosomal RNA gene Genome sequencing and assembly.</title>
        <authorList>
            <person name="Woo H."/>
        </authorList>
    </citation>
    <scope>NUCLEOTIDE SEQUENCE [LARGE SCALE GENOMIC DNA]</scope>
    <source>
        <strain evidence="11 12">2.12</strain>
    </source>
</reference>
<comment type="cofactor">
    <cofactor evidence="8">
        <name>Mg(2+)</name>
        <dbReference type="ChEBI" id="CHEBI:18420"/>
    </cofactor>
</comment>
<feature type="binding site" evidence="8">
    <location>
        <position position="29"/>
    </location>
    <ligand>
        <name>GTP</name>
        <dbReference type="ChEBI" id="CHEBI:37565"/>
    </ligand>
</feature>
<keyword evidence="12" id="KW-1185">Reference proteome</keyword>
<dbReference type="PANTHER" id="PTHR19136">
    <property type="entry name" value="MOLYBDENUM COFACTOR GUANYLYLTRANSFERASE"/>
    <property type="match status" value="1"/>
</dbReference>
<name>A0ABV0GBG4_9BURK</name>
<protein>
    <recommendedName>
        <fullName evidence="8">Molybdenum cofactor guanylyltransferase</fullName>
        <shortName evidence="8">MoCo guanylyltransferase</shortName>
        <ecNumber evidence="8">2.7.7.77</ecNumber>
    </recommendedName>
    <alternativeName>
        <fullName evidence="8">GTP:molybdopterin guanylyltransferase</fullName>
    </alternativeName>
    <alternativeName>
        <fullName evidence="8">Mo-MPT guanylyltransferase</fullName>
    </alternativeName>
    <alternativeName>
        <fullName evidence="8">Molybdopterin guanylyltransferase</fullName>
    </alternativeName>
    <alternativeName>
        <fullName evidence="8">Molybdopterin-guanine dinucleotide synthase</fullName>
        <shortName evidence="8">MGD synthase</shortName>
    </alternativeName>
</protein>
<dbReference type="InterPro" id="IPR025877">
    <property type="entry name" value="MobA-like_NTP_Trfase"/>
</dbReference>
<comment type="function">
    <text evidence="8">Transfers a GMP moiety from GTP to Mo-molybdopterin (Mo-MPT) cofactor (Moco or molybdenum cofactor) to form Mo-molybdopterin guanine dinucleotide (Mo-MGD) cofactor.</text>
</comment>
<feature type="binding site" evidence="8">
    <location>
        <position position="75"/>
    </location>
    <ligand>
        <name>GTP</name>
        <dbReference type="ChEBI" id="CHEBI:37565"/>
    </ligand>
</feature>
<dbReference type="PANTHER" id="PTHR19136:SF81">
    <property type="entry name" value="MOLYBDENUM COFACTOR GUANYLYLTRANSFERASE"/>
    <property type="match status" value="1"/>
</dbReference>
<comment type="subcellular location">
    <subcellularLocation>
        <location evidence="8">Cytoplasm</location>
    </subcellularLocation>
</comment>
<accession>A0ABV0GBG4</accession>
<evidence type="ECO:0000259" key="10">
    <source>
        <dbReference type="Pfam" id="PF12804"/>
    </source>
</evidence>
<dbReference type="GO" id="GO:0061603">
    <property type="term" value="F:molybdenum cofactor guanylyltransferase activity"/>
    <property type="evidence" value="ECO:0007669"/>
    <property type="project" value="UniProtKB-EC"/>
</dbReference>
<evidence type="ECO:0000313" key="11">
    <source>
        <dbReference type="EMBL" id="MEO3712304.1"/>
    </source>
</evidence>
<dbReference type="InterPro" id="IPR029044">
    <property type="entry name" value="Nucleotide-diphossugar_trans"/>
</dbReference>
<evidence type="ECO:0000313" key="12">
    <source>
        <dbReference type="Proteomes" id="UP001462640"/>
    </source>
</evidence>
<feature type="binding site" evidence="8">
    <location>
        <position position="105"/>
    </location>
    <ligand>
        <name>GTP</name>
        <dbReference type="ChEBI" id="CHEBI:37565"/>
    </ligand>
</feature>
<evidence type="ECO:0000256" key="3">
    <source>
        <dbReference type="ARBA" id="ARBA00022723"/>
    </source>
</evidence>
<feature type="domain" description="MobA-like NTP transferase" evidence="10">
    <location>
        <begin position="13"/>
        <end position="176"/>
    </location>
</feature>
<keyword evidence="6 8" id="KW-0342">GTP-binding</keyword>
<dbReference type="Pfam" id="PF12804">
    <property type="entry name" value="NTP_transf_3"/>
    <property type="match status" value="1"/>
</dbReference>
<proteinExistence type="inferred from homology"/>
<keyword evidence="3 8" id="KW-0479">Metal-binding</keyword>
<dbReference type="Gene3D" id="3.90.550.10">
    <property type="entry name" value="Spore Coat Polysaccharide Biosynthesis Protein SpsA, Chain A"/>
    <property type="match status" value="1"/>
</dbReference>
<evidence type="ECO:0000256" key="1">
    <source>
        <dbReference type="ARBA" id="ARBA00022490"/>
    </source>
</evidence>
<comment type="subunit">
    <text evidence="8">Monomer.</text>
</comment>
<gene>
    <name evidence="8 11" type="primary">mobA</name>
    <name evidence="11" type="ORF">ABDJ40_05925</name>
</gene>
<dbReference type="HAMAP" id="MF_00316">
    <property type="entry name" value="MobA"/>
    <property type="match status" value="1"/>
</dbReference>
<organism evidence="11 12">
    <name type="scientific">Roseateles flavus</name>
    <dbReference type="NCBI Taxonomy" id="3149041"/>
    <lineage>
        <taxon>Bacteria</taxon>
        <taxon>Pseudomonadati</taxon>
        <taxon>Pseudomonadota</taxon>
        <taxon>Betaproteobacteria</taxon>
        <taxon>Burkholderiales</taxon>
        <taxon>Sphaerotilaceae</taxon>
        <taxon>Roseateles</taxon>
    </lineage>
</organism>
<evidence type="ECO:0000256" key="4">
    <source>
        <dbReference type="ARBA" id="ARBA00022741"/>
    </source>
</evidence>
<comment type="catalytic activity">
    <reaction evidence="8">
        <text>Mo-molybdopterin + GTP + H(+) = Mo-molybdopterin guanine dinucleotide + diphosphate</text>
        <dbReference type="Rhea" id="RHEA:34243"/>
        <dbReference type="ChEBI" id="CHEBI:15378"/>
        <dbReference type="ChEBI" id="CHEBI:33019"/>
        <dbReference type="ChEBI" id="CHEBI:37565"/>
        <dbReference type="ChEBI" id="CHEBI:71302"/>
        <dbReference type="ChEBI" id="CHEBI:71310"/>
        <dbReference type="EC" id="2.7.7.77"/>
    </reaction>
</comment>
<evidence type="ECO:0000256" key="9">
    <source>
        <dbReference type="SAM" id="MobiDB-lite"/>
    </source>
</evidence>
<sequence length="233" mass="24343">MAERGPGPAQITGLILAGGEGRRMGGQDKGLLLLNDRPLAAHALQRLAPQVSQVLISANRHAEAYAALGVPVLADSLPGFLGPLAGLLTGLQSCPTDWLLSVPCDSPALVPDLAARLSEALHGQPQARVALVEGPDEERGGHRLHPAFALLHRSLAAPLAKALADGERRLGQWLSSQPHVRVRFDRPGDALMLANANTPEALALLAGRWAPPSHQSLTSPSPPRPGNPAGHGR</sequence>
<evidence type="ECO:0000256" key="7">
    <source>
        <dbReference type="ARBA" id="ARBA00023150"/>
    </source>
</evidence>
<evidence type="ECO:0000256" key="6">
    <source>
        <dbReference type="ARBA" id="ARBA00023134"/>
    </source>
</evidence>
<dbReference type="InterPro" id="IPR013482">
    <property type="entry name" value="Molybde_CF_guanTrfase"/>
</dbReference>
<dbReference type="CDD" id="cd02503">
    <property type="entry name" value="MobA"/>
    <property type="match status" value="1"/>
</dbReference>
<feature type="binding site" evidence="8">
    <location>
        <begin position="16"/>
        <end position="18"/>
    </location>
    <ligand>
        <name>GTP</name>
        <dbReference type="ChEBI" id="CHEBI:37565"/>
    </ligand>
</feature>
<evidence type="ECO:0000256" key="2">
    <source>
        <dbReference type="ARBA" id="ARBA00022679"/>
    </source>
</evidence>
<dbReference type="NCBIfam" id="TIGR02665">
    <property type="entry name" value="molyb_mobA"/>
    <property type="match status" value="1"/>
</dbReference>
<feature type="binding site" evidence="8">
    <location>
        <position position="105"/>
    </location>
    <ligand>
        <name>Mg(2+)</name>
        <dbReference type="ChEBI" id="CHEBI:18420"/>
    </ligand>
</feature>
<keyword evidence="7 8" id="KW-0501">Molybdenum cofactor biosynthesis</keyword>
<keyword evidence="11" id="KW-0548">Nucleotidyltransferase</keyword>
<keyword evidence="2 8" id="KW-0808">Transferase</keyword>